<keyword evidence="1" id="KW-1133">Transmembrane helix</keyword>
<name>A0A3E0DJT8_9GAMM</name>
<dbReference type="OrthoDB" id="6098968at2"/>
<evidence type="ECO:0000313" key="3">
    <source>
        <dbReference type="Proteomes" id="UP000256542"/>
    </source>
</evidence>
<dbReference type="RefSeq" id="WP_115898297.1">
    <property type="nucleotide sequence ID" value="NZ_QUNG01000009.1"/>
</dbReference>
<dbReference type="AlphaFoldDB" id="A0A3E0DJT8"/>
<keyword evidence="1" id="KW-0472">Membrane</keyword>
<evidence type="ECO:0000313" key="2">
    <source>
        <dbReference type="EMBL" id="REG82360.1"/>
    </source>
</evidence>
<comment type="caution">
    <text evidence="2">The sequence shown here is derived from an EMBL/GenBank/DDBJ whole genome shotgun (WGS) entry which is preliminary data.</text>
</comment>
<sequence>MKRISPDCVVFYTASQCYIYPIQSCPKALPFDVEDARPVPSDEQIKLLQQELKQSVLASSRQLLIVVPNAWLSVSEHQIAHPLSPKLAPLAALAFASETTFAPPNEIFFHHSVDKLNKDLFQLHVIACSKMLRDLLRQPFDAAQDCRLISMQQWQQRSSRRFARYTWGQFELSNYQPEEDRRRNLVRRWLVFVLLSVSLHLLILGYFYLLDRQHKQLAVTLQQQTQALSLPQKGSVFVSQLLTMLRTLPKDVRLSSLSSEQHAATAYLTLPHDSLPILLAQWRQAFPHWRWQVLPQSKLLESQEVIDVALRIFAR</sequence>
<dbReference type="EMBL" id="QUNG01000009">
    <property type="protein sequence ID" value="REG82360.1"/>
    <property type="molecule type" value="Genomic_DNA"/>
</dbReference>
<reference evidence="2 3" key="1">
    <citation type="submission" date="2018-08" db="EMBL/GenBank/DDBJ databases">
        <title>Genomic Encyclopedia of Type Strains, Phase III (KMG-III): the genomes of soil and plant-associated and newly described type strains.</title>
        <authorList>
            <person name="Whitman W."/>
        </authorList>
    </citation>
    <scope>NUCLEOTIDE SEQUENCE [LARGE SCALE GENOMIC DNA]</scope>
    <source>
        <strain evidence="2 3">CECT 7375</strain>
    </source>
</reference>
<dbReference type="Proteomes" id="UP000256542">
    <property type="component" value="Unassembled WGS sequence"/>
</dbReference>
<organism evidence="2 3">
    <name type="scientific">Marinomonas pollencensis</name>
    <dbReference type="NCBI Taxonomy" id="491954"/>
    <lineage>
        <taxon>Bacteria</taxon>
        <taxon>Pseudomonadati</taxon>
        <taxon>Pseudomonadota</taxon>
        <taxon>Gammaproteobacteria</taxon>
        <taxon>Oceanospirillales</taxon>
        <taxon>Oceanospirillaceae</taxon>
        <taxon>Marinomonas</taxon>
    </lineage>
</organism>
<keyword evidence="1" id="KW-0812">Transmembrane</keyword>
<accession>A0A3E0DJT8</accession>
<keyword evidence="3" id="KW-1185">Reference proteome</keyword>
<protein>
    <submittedName>
        <fullName evidence="2">Uncharacterized protein</fullName>
    </submittedName>
</protein>
<gene>
    <name evidence="2" type="ORF">DFP81_10919</name>
</gene>
<evidence type="ECO:0000256" key="1">
    <source>
        <dbReference type="SAM" id="Phobius"/>
    </source>
</evidence>
<proteinExistence type="predicted"/>
<feature type="transmembrane region" description="Helical" evidence="1">
    <location>
        <begin position="189"/>
        <end position="209"/>
    </location>
</feature>